<feature type="compositionally biased region" description="Low complexity" evidence="1">
    <location>
        <begin position="163"/>
        <end position="173"/>
    </location>
</feature>
<gene>
    <name evidence="2" type="ORF">GFSPODELE1_LOCUS5976</name>
</gene>
<feature type="compositionally biased region" description="Low complexity" evidence="1">
    <location>
        <begin position="545"/>
        <end position="556"/>
    </location>
</feature>
<dbReference type="Proteomes" id="UP001497453">
    <property type="component" value="Chromosome 4"/>
</dbReference>
<organism evidence="2 3">
    <name type="scientific">Somion occarium</name>
    <dbReference type="NCBI Taxonomy" id="3059160"/>
    <lineage>
        <taxon>Eukaryota</taxon>
        <taxon>Fungi</taxon>
        <taxon>Dikarya</taxon>
        <taxon>Basidiomycota</taxon>
        <taxon>Agaricomycotina</taxon>
        <taxon>Agaricomycetes</taxon>
        <taxon>Polyporales</taxon>
        <taxon>Cerrenaceae</taxon>
        <taxon>Somion</taxon>
    </lineage>
</organism>
<sequence>MPLPGNGTLSLHGYSRIGDTATTEPKKGMIIRMSPETLDALQDNLQKPNIELQLEDNPGLWIAGKFFSMNSQPENSPHELYLRTSTASKPNAPLKLQANIIGKFVVNRELDQRLQNKLRGSAAAAEKQREERQIQILDEPPIMSKPGAKKAKEAAGTKKTRKTGTTVTTVKSTTTRDRSFSPSLPAEEKNYKVIGDPSTRRRLVHCLAIQPRDTIEVVNMVGGKDCDAATKNELFQILKTCAVRRAEPQSPDSKPKWYLLANAWREVRPFEYDLADAERTRMARECRRNFALLKIPESDPLWEHARFRDPGNSRPGASTAPEPKKGITTREAKQKKAAIGASKKGNDTIIAKDERVQSTRSKAEPPVNAGSGTTVRAVPRKPPGSGYKSKAGSTTPSPSTPEISSVGPSSLPRKPDFLPTQSRTPSGTDRTSAKPRDALPSSNTNEGRANDVASLSFKRKTAMREEQEAEMSDRDRPKPMLKRRKIGETNETQNSRPTYDRIPSLPNKPTTAIGDASPRPASRAIKKEASPFGGSPLPRSPLPPTHSSLPPTRSPLATRKVSAQDRVVSASSSSSAQSRQGQSSQPSTRNGSSKPKRRSPIYTSSEDEQDPPPKPAARNSEAASHSANPPPPAKKAGRTSREKEPLSLPDDEAGLRKLYKSKYRPYITLYTKHVSAVDTIERLLAKDDETTDSDIDMDVLDENEMMNLKTDLTTATEELEMIRDAHSKLMRLGKASGKLSDDE</sequence>
<feature type="region of interest" description="Disordered" evidence="1">
    <location>
        <begin position="142"/>
        <end position="183"/>
    </location>
</feature>
<dbReference type="EMBL" id="OZ037947">
    <property type="protein sequence ID" value="CAL1706650.1"/>
    <property type="molecule type" value="Genomic_DNA"/>
</dbReference>
<feature type="compositionally biased region" description="Basic and acidic residues" evidence="1">
    <location>
        <begin position="344"/>
        <end position="363"/>
    </location>
</feature>
<reference evidence="3" key="1">
    <citation type="submission" date="2024-04" db="EMBL/GenBank/DDBJ databases">
        <authorList>
            <person name="Shaw F."/>
            <person name="Minotto A."/>
        </authorList>
    </citation>
    <scope>NUCLEOTIDE SEQUENCE [LARGE SCALE GENOMIC DNA]</scope>
</reference>
<dbReference type="InterPro" id="IPR036390">
    <property type="entry name" value="WH_DNA-bd_sf"/>
</dbReference>
<protein>
    <recommendedName>
        <fullName evidence="4">RNA polymerase II elongation factor ELL N-terminal domain-containing protein</fullName>
    </recommendedName>
</protein>
<dbReference type="Gene3D" id="1.10.10.2670">
    <property type="entry name" value="E3 ubiquitin-protein ligase"/>
    <property type="match status" value="1"/>
</dbReference>
<proteinExistence type="predicted"/>
<feature type="compositionally biased region" description="Basic and acidic residues" evidence="1">
    <location>
        <begin position="462"/>
        <end position="478"/>
    </location>
</feature>
<accession>A0ABP1DFN6</accession>
<feature type="compositionally biased region" description="Low complexity" evidence="1">
    <location>
        <begin position="564"/>
        <end position="589"/>
    </location>
</feature>
<name>A0ABP1DFN6_9APHY</name>
<feature type="region of interest" description="Disordered" evidence="1">
    <location>
        <begin position="303"/>
        <end position="654"/>
    </location>
</feature>
<feature type="compositionally biased region" description="Basic and acidic residues" evidence="1">
    <location>
        <begin position="322"/>
        <end position="334"/>
    </location>
</feature>
<keyword evidence="3" id="KW-1185">Reference proteome</keyword>
<evidence type="ECO:0008006" key="4">
    <source>
        <dbReference type="Google" id="ProtNLM"/>
    </source>
</evidence>
<evidence type="ECO:0000313" key="2">
    <source>
        <dbReference type="EMBL" id="CAL1706650.1"/>
    </source>
</evidence>
<evidence type="ECO:0000256" key="1">
    <source>
        <dbReference type="SAM" id="MobiDB-lite"/>
    </source>
</evidence>
<dbReference type="SUPFAM" id="SSF46785">
    <property type="entry name" value="Winged helix' DNA-binding domain"/>
    <property type="match status" value="1"/>
</dbReference>
<dbReference type="InterPro" id="IPR042065">
    <property type="entry name" value="E3_ELL-like"/>
</dbReference>
<feature type="compositionally biased region" description="Polar residues" evidence="1">
    <location>
        <begin position="419"/>
        <end position="430"/>
    </location>
</feature>
<evidence type="ECO:0000313" key="3">
    <source>
        <dbReference type="Proteomes" id="UP001497453"/>
    </source>
</evidence>
<feature type="region of interest" description="Disordered" evidence="1">
    <location>
        <begin position="1"/>
        <end position="20"/>
    </location>
</feature>